<keyword evidence="8" id="KW-0408">Iron</keyword>
<evidence type="ECO:0000256" key="1">
    <source>
        <dbReference type="ARBA" id="ARBA00001974"/>
    </source>
</evidence>
<keyword evidence="4" id="KW-0479">Metal-binding</keyword>
<dbReference type="EMBL" id="FOHK01000005">
    <property type="protein sequence ID" value="SET24963.1"/>
    <property type="molecule type" value="Genomic_DNA"/>
</dbReference>
<evidence type="ECO:0000256" key="8">
    <source>
        <dbReference type="ARBA" id="ARBA00023004"/>
    </source>
</evidence>
<dbReference type="GO" id="GO:0051536">
    <property type="term" value="F:iron-sulfur cluster binding"/>
    <property type="evidence" value="ECO:0007669"/>
    <property type="project" value="UniProtKB-KW"/>
</dbReference>
<dbReference type="InterPro" id="IPR016166">
    <property type="entry name" value="FAD-bd_PCMH"/>
</dbReference>
<comment type="cofactor">
    <cofactor evidence="1">
        <name>FAD</name>
        <dbReference type="ChEBI" id="CHEBI:57692"/>
    </cofactor>
</comment>
<feature type="domain" description="4Fe-4S ferredoxin-type" evidence="11">
    <location>
        <begin position="537"/>
        <end position="567"/>
    </location>
</feature>
<dbReference type="PROSITE" id="PS51387">
    <property type="entry name" value="FAD_PCMH"/>
    <property type="match status" value="1"/>
</dbReference>
<dbReference type="Pfam" id="PF13183">
    <property type="entry name" value="Fer4_8"/>
    <property type="match status" value="1"/>
</dbReference>
<name>A0A1I0CYL2_THASX</name>
<dbReference type="RefSeq" id="WP_245732089.1">
    <property type="nucleotide sequence ID" value="NZ_AP027363.1"/>
</dbReference>
<evidence type="ECO:0000256" key="2">
    <source>
        <dbReference type="ARBA" id="ARBA00008000"/>
    </source>
</evidence>
<dbReference type="Proteomes" id="UP000199308">
    <property type="component" value="Unassembled WGS sequence"/>
</dbReference>
<evidence type="ECO:0000256" key="4">
    <source>
        <dbReference type="ARBA" id="ARBA00022723"/>
    </source>
</evidence>
<dbReference type="PANTHER" id="PTHR11748:SF111">
    <property type="entry name" value="D-LACTATE DEHYDROGENASE, MITOCHONDRIAL-RELATED"/>
    <property type="match status" value="1"/>
</dbReference>
<evidence type="ECO:0000256" key="7">
    <source>
        <dbReference type="ARBA" id="ARBA00023002"/>
    </source>
</evidence>
<dbReference type="InterPro" id="IPR009051">
    <property type="entry name" value="Helical_ferredxn"/>
</dbReference>
<keyword evidence="6" id="KW-0809">Transit peptide</keyword>
<evidence type="ECO:0000259" key="11">
    <source>
        <dbReference type="PROSITE" id="PS51379"/>
    </source>
</evidence>
<dbReference type="InterPro" id="IPR016169">
    <property type="entry name" value="FAD-bd_PCMH_sub2"/>
</dbReference>
<evidence type="ECO:0000259" key="12">
    <source>
        <dbReference type="PROSITE" id="PS51387"/>
    </source>
</evidence>
<dbReference type="GO" id="GO:0071949">
    <property type="term" value="F:FAD binding"/>
    <property type="evidence" value="ECO:0007669"/>
    <property type="project" value="InterPro"/>
</dbReference>
<dbReference type="Pfam" id="PF02754">
    <property type="entry name" value="CCG"/>
    <property type="match status" value="2"/>
</dbReference>
<dbReference type="Gene3D" id="3.30.70.2190">
    <property type="match status" value="1"/>
</dbReference>
<organism evidence="13 14">
    <name type="scientific">Thalassotalea agarivorans</name>
    <name type="common">Thalassomonas agarivorans</name>
    <dbReference type="NCBI Taxonomy" id="349064"/>
    <lineage>
        <taxon>Bacteria</taxon>
        <taxon>Pseudomonadati</taxon>
        <taxon>Pseudomonadota</taxon>
        <taxon>Gammaproteobacteria</taxon>
        <taxon>Alteromonadales</taxon>
        <taxon>Colwelliaceae</taxon>
        <taxon>Thalassotalea</taxon>
    </lineage>
</organism>
<dbReference type="InterPro" id="IPR016164">
    <property type="entry name" value="FAD-linked_Oxase-like_C"/>
</dbReference>
<dbReference type="Gene3D" id="3.30.70.2740">
    <property type="match status" value="1"/>
</dbReference>
<feature type="domain" description="FAD-binding PCMH-type" evidence="12">
    <location>
        <begin position="42"/>
        <end position="270"/>
    </location>
</feature>
<dbReference type="InterPro" id="IPR036318">
    <property type="entry name" value="FAD-bd_PCMH-like_sf"/>
</dbReference>
<keyword evidence="7" id="KW-0560">Oxidoreductase</keyword>
<evidence type="ECO:0000256" key="9">
    <source>
        <dbReference type="ARBA" id="ARBA00023014"/>
    </source>
</evidence>
<dbReference type="SUPFAM" id="SSF56176">
    <property type="entry name" value="FAD-binding/transporter-associated domain-like"/>
    <property type="match status" value="1"/>
</dbReference>
<dbReference type="InterPro" id="IPR016171">
    <property type="entry name" value="Vanillyl_alc_oxidase_C-sub2"/>
</dbReference>
<comment type="similarity">
    <text evidence="2">Belongs to the FAD-binding oxidoreductase/transferase type 4 family.</text>
</comment>
<reference evidence="13 14" key="1">
    <citation type="submission" date="2016-10" db="EMBL/GenBank/DDBJ databases">
        <authorList>
            <person name="de Groot N.N."/>
        </authorList>
    </citation>
    <scope>NUCLEOTIDE SEQUENCE [LARGE SCALE GENOMIC DNA]</scope>
    <source>
        <strain evidence="13 14">DSM 19706</strain>
    </source>
</reference>
<dbReference type="SUPFAM" id="SSF55103">
    <property type="entry name" value="FAD-linked oxidases, C-terminal domain"/>
    <property type="match status" value="1"/>
</dbReference>
<dbReference type="InterPro" id="IPR004113">
    <property type="entry name" value="FAD-bd_oxidored_4_C"/>
</dbReference>
<keyword evidence="14" id="KW-1185">Reference proteome</keyword>
<dbReference type="GO" id="GO:0008720">
    <property type="term" value="F:D-lactate dehydrogenase (NAD+) activity"/>
    <property type="evidence" value="ECO:0007669"/>
    <property type="project" value="TreeGrafter"/>
</dbReference>
<dbReference type="STRING" id="349064.SAMN05660429_01382"/>
<keyword evidence="9" id="KW-0411">Iron-sulfur</keyword>
<dbReference type="PANTHER" id="PTHR11748">
    <property type="entry name" value="D-LACTATE DEHYDROGENASE"/>
    <property type="match status" value="1"/>
</dbReference>
<keyword evidence="5" id="KW-0274">FAD</keyword>
<evidence type="ECO:0000256" key="10">
    <source>
        <dbReference type="ARBA" id="ARBA00038897"/>
    </source>
</evidence>
<dbReference type="Gene3D" id="3.30.465.10">
    <property type="match status" value="1"/>
</dbReference>
<dbReference type="Gene3D" id="1.10.1060.10">
    <property type="entry name" value="Alpha-helical ferredoxin"/>
    <property type="match status" value="1"/>
</dbReference>
<dbReference type="InterPro" id="IPR006094">
    <property type="entry name" value="Oxid_FAD_bind_N"/>
</dbReference>
<evidence type="ECO:0000256" key="3">
    <source>
        <dbReference type="ARBA" id="ARBA00022630"/>
    </source>
</evidence>
<dbReference type="InterPro" id="IPR017900">
    <property type="entry name" value="4Fe4S_Fe_S_CS"/>
</dbReference>
<accession>A0A1I0CYL2</accession>
<evidence type="ECO:0000256" key="5">
    <source>
        <dbReference type="ARBA" id="ARBA00022827"/>
    </source>
</evidence>
<dbReference type="FunFam" id="1.10.45.10:FF:000001">
    <property type="entry name" value="D-lactate dehydrogenase mitochondrial"/>
    <property type="match status" value="1"/>
</dbReference>
<dbReference type="GO" id="GO:0004458">
    <property type="term" value="F:D-lactate dehydrogenase (cytochrome) activity"/>
    <property type="evidence" value="ECO:0007669"/>
    <property type="project" value="UniProtKB-EC"/>
</dbReference>
<dbReference type="InterPro" id="IPR004017">
    <property type="entry name" value="Cys_rich_dom"/>
</dbReference>
<sequence length="961" mass="104656">MSESISPSITRFVQLLRPQFNADALITDYSRRFAYGTDASFYRMVPKLIVVVDDIAQMQFLLRCAYVCHVPVTFRAAGTSLSGQAITDSVLILLSDNWQDLSVSEEGNTVKLQPNIIGASANRALAPYAKKIGPDPASINSCKIGGIVANNASGMCCGVKHNSYHTVKDMTIVFADGSLLDTSNIESIGQFKHQHKALVASIEALAQQVKHDKALSQLISHKYRLKNTTGYGINALRDFSDGIDIIKHLLVGSEGTLGFIADVTYHTVDDPQHKATGLFVFNDIEAACAQIPKLAAFDVNAVELLDKRSLMAVKHHHIMPENIEALAEDGAALLIELSGDNAKQLKQVIGEVNALFDINKSALFETIAFTTDPQLYQQLWNIRKGTFPAVGANRASDTTVIIEDVSFPLADLAAGVKALHQLFDQFGYSEALIFGHALVGNLHFVFTQRFDSDAEIQRYDQFMHAVAQVVAKQFGGALKAEHGTGRNMAPFVAFEWGEQAYQLMKEIKQTFDPTDILNPGVIINSNANAHIEHLKLLPKAHDIIDKCIECGFCESVCPSRGYTLTPRQRITVWRQIVWLETQINLHDSQHPNFSQWQTELDALSKDYDFLAIDSCAATGLCGLECPVGINTGEFVKTMRSEVFAQKSASRFVSKQVANHFEGTSTIARFGLNTLGVAKSILPESAIAATQNALSSITGNIVPQYHSALPSGASRYAAIREANGENTVVYFPSCAGRIFGPDQGAQDQRSIQAAVISVLNKAGYSVIVPEQSAKHCCSMPWSSKGDKETADKVAADTSLMLLQASEHGKLPIITDASPCALQFEQSGAIEVIELSAFLSTHVVDKLEINTVEDSIALHITCSTKRQKNEQHLVNIARLCSSNVVIPNDIECCGFAGDKGLFQPALNANALKPLKAQIPEDCTLGISNSRTCEIGLSKHSGISYQSIIYLLDKVSLSKQQKAH</sequence>
<dbReference type="Gene3D" id="1.10.45.10">
    <property type="entry name" value="Vanillyl-alcohol Oxidase, Chain A, domain 4"/>
    <property type="match status" value="1"/>
</dbReference>
<dbReference type="PROSITE" id="PS00198">
    <property type="entry name" value="4FE4S_FER_1"/>
    <property type="match status" value="1"/>
</dbReference>
<dbReference type="GO" id="GO:1903457">
    <property type="term" value="P:lactate catabolic process"/>
    <property type="evidence" value="ECO:0007669"/>
    <property type="project" value="TreeGrafter"/>
</dbReference>
<proteinExistence type="inferred from homology"/>
<protein>
    <recommendedName>
        <fullName evidence="10">D-lactate dehydrogenase (cytochrome)</fullName>
        <ecNumber evidence="10">1.1.2.4</ecNumber>
    </recommendedName>
</protein>
<evidence type="ECO:0000313" key="13">
    <source>
        <dbReference type="EMBL" id="SET24963.1"/>
    </source>
</evidence>
<dbReference type="AlphaFoldDB" id="A0A1I0CYL2"/>
<keyword evidence="3" id="KW-0285">Flavoprotein</keyword>
<dbReference type="SUPFAM" id="SSF46548">
    <property type="entry name" value="alpha-helical ferredoxin"/>
    <property type="match status" value="1"/>
</dbReference>
<dbReference type="InterPro" id="IPR017896">
    <property type="entry name" value="4Fe4S_Fe-S-bd"/>
</dbReference>
<evidence type="ECO:0000256" key="6">
    <source>
        <dbReference type="ARBA" id="ARBA00022946"/>
    </source>
</evidence>
<dbReference type="PROSITE" id="PS51379">
    <property type="entry name" value="4FE4S_FER_2"/>
    <property type="match status" value="1"/>
</dbReference>
<dbReference type="EC" id="1.1.2.4" evidence="10"/>
<evidence type="ECO:0000313" key="14">
    <source>
        <dbReference type="Proteomes" id="UP000199308"/>
    </source>
</evidence>
<gene>
    <name evidence="13" type="ORF">SAMN05660429_01382</name>
</gene>
<dbReference type="Pfam" id="PF01565">
    <property type="entry name" value="FAD_binding_4"/>
    <property type="match status" value="1"/>
</dbReference>
<dbReference type="GO" id="GO:0046872">
    <property type="term" value="F:metal ion binding"/>
    <property type="evidence" value="ECO:0007669"/>
    <property type="project" value="UniProtKB-KW"/>
</dbReference>
<dbReference type="Pfam" id="PF02913">
    <property type="entry name" value="FAD-oxidase_C"/>
    <property type="match status" value="1"/>
</dbReference>